<dbReference type="OrthoDB" id="9803968at2"/>
<keyword evidence="3" id="KW-0436">Ligase</keyword>
<dbReference type="InterPro" id="IPR050237">
    <property type="entry name" value="ATP-dep_AMP-bd_enzyme"/>
</dbReference>
<sequence>MEPADIGFRPTIGTAIRRAATEFGDVDYVVSLDDRMTYAQAEAASAALARRMLGQGVGKGTRVGLFYANGTDWVVAWLAASRIGAVVLPLSTFYAPGELRKVLRLGDVDVLLAPARVLKIDVPSFLEQALPGLASHDGPGLRLPDAPYLRRIWLDGADDAPAWAVAHDLRGEPTEADADAGLLEAVEAEVFPSDAALIIHTSGTTADPKGVVHSHGAVMRQTAIIPSTMAAMAPEGLAPKYLCAMPFFWIGGVLGAAGTLHGPVTLLVMDRLDAGGALELLERERGTAVAGWPTFTQRLRLHPDFGTRDLSSAPSLLDGPADLALQGTTDNVPRHRSMTETAGSFLTTDITVVDEDGAAVPTGLEGELWVRGPGFMLGYNKREAWEVLDDDGWLHTGDRVFRREGDPSVYFAGRFTELIKTSGANVSPKEVEAVIDEHPDVNHCFVVGLGDPEVGQEVVAAVVPRNPETFDPEVVTRHLRSEISPYKIPKRWIVVEELPLLPTTKPDKRELLRRIESGEIG</sequence>
<dbReference type="InterPro" id="IPR042099">
    <property type="entry name" value="ANL_N_sf"/>
</dbReference>
<evidence type="ECO:0000259" key="1">
    <source>
        <dbReference type="Pfam" id="PF00501"/>
    </source>
</evidence>
<reference evidence="4" key="1">
    <citation type="submission" date="2017-02" db="EMBL/GenBank/DDBJ databases">
        <authorList>
            <person name="Varghese N."/>
            <person name="Submissions S."/>
        </authorList>
    </citation>
    <scope>NUCLEOTIDE SEQUENCE [LARGE SCALE GENOMIC DNA]</scope>
    <source>
        <strain evidence="4">9H-4</strain>
    </source>
</reference>
<dbReference type="Pfam" id="PF13193">
    <property type="entry name" value="AMP-binding_C"/>
    <property type="match status" value="1"/>
</dbReference>
<name>A0A1T4YWM0_9ACTN</name>
<protein>
    <submittedName>
        <fullName evidence="3">Acyl-CoA synthetase (AMP-forming)/AMP-acid ligase II</fullName>
    </submittedName>
</protein>
<feature type="domain" description="AMP-dependent synthetase/ligase" evidence="1">
    <location>
        <begin position="17"/>
        <end position="312"/>
    </location>
</feature>
<evidence type="ECO:0000259" key="2">
    <source>
        <dbReference type="Pfam" id="PF13193"/>
    </source>
</evidence>
<organism evidence="3 4">
    <name type="scientific">Aeromicrobium choanae</name>
    <dbReference type="NCBI Taxonomy" id="1736691"/>
    <lineage>
        <taxon>Bacteria</taxon>
        <taxon>Bacillati</taxon>
        <taxon>Actinomycetota</taxon>
        <taxon>Actinomycetes</taxon>
        <taxon>Propionibacteriales</taxon>
        <taxon>Nocardioidaceae</taxon>
        <taxon>Aeromicrobium</taxon>
    </lineage>
</organism>
<gene>
    <name evidence="3" type="ORF">SAMN06295964_1216</name>
</gene>
<dbReference type="Gene3D" id="3.40.50.12780">
    <property type="entry name" value="N-terminal domain of ligase-like"/>
    <property type="match status" value="1"/>
</dbReference>
<dbReference type="Proteomes" id="UP000191040">
    <property type="component" value="Chromosome I"/>
</dbReference>
<evidence type="ECO:0000313" key="4">
    <source>
        <dbReference type="Proteomes" id="UP000191040"/>
    </source>
</evidence>
<dbReference type="InterPro" id="IPR000873">
    <property type="entry name" value="AMP-dep_synth/lig_dom"/>
</dbReference>
<dbReference type="EMBL" id="LT796768">
    <property type="protein sequence ID" value="SKB06184.1"/>
    <property type="molecule type" value="Genomic_DNA"/>
</dbReference>
<keyword evidence="4" id="KW-1185">Reference proteome</keyword>
<dbReference type="InterPro" id="IPR045851">
    <property type="entry name" value="AMP-bd_C_sf"/>
</dbReference>
<dbReference type="CDD" id="cd04433">
    <property type="entry name" value="AFD_class_I"/>
    <property type="match status" value="1"/>
</dbReference>
<dbReference type="PANTHER" id="PTHR43767">
    <property type="entry name" value="LONG-CHAIN-FATTY-ACID--COA LIGASE"/>
    <property type="match status" value="1"/>
</dbReference>
<dbReference type="PANTHER" id="PTHR43767:SF10">
    <property type="entry name" value="SURFACTIN SYNTHASE SUBUNIT 1"/>
    <property type="match status" value="1"/>
</dbReference>
<dbReference type="InterPro" id="IPR025110">
    <property type="entry name" value="AMP-bd_C"/>
</dbReference>
<proteinExistence type="predicted"/>
<evidence type="ECO:0000313" key="3">
    <source>
        <dbReference type="EMBL" id="SKB06184.1"/>
    </source>
</evidence>
<feature type="domain" description="AMP-binding enzyme C-terminal" evidence="2">
    <location>
        <begin position="430"/>
        <end position="501"/>
    </location>
</feature>
<dbReference type="SUPFAM" id="SSF56801">
    <property type="entry name" value="Acetyl-CoA synthetase-like"/>
    <property type="match status" value="1"/>
</dbReference>
<dbReference type="AlphaFoldDB" id="A0A1T4YWM0"/>
<accession>A0A1T4YWM0</accession>
<dbReference type="GO" id="GO:0016877">
    <property type="term" value="F:ligase activity, forming carbon-sulfur bonds"/>
    <property type="evidence" value="ECO:0007669"/>
    <property type="project" value="UniProtKB-ARBA"/>
</dbReference>
<dbReference type="STRING" id="1736691.SAMN06295964_1216"/>
<dbReference type="Gene3D" id="3.30.300.30">
    <property type="match status" value="1"/>
</dbReference>
<dbReference type="Pfam" id="PF00501">
    <property type="entry name" value="AMP-binding"/>
    <property type="match status" value="1"/>
</dbReference>
<dbReference type="RefSeq" id="WP_078699320.1">
    <property type="nucleotide sequence ID" value="NZ_LT796768.1"/>
</dbReference>